<accession>A0ABT7CGY4</accession>
<proteinExistence type="predicted"/>
<dbReference type="Gene3D" id="3.90.180.10">
    <property type="entry name" value="Medium-chain alcohol dehydrogenases, catalytic domain"/>
    <property type="match status" value="1"/>
</dbReference>
<sequence>MFYWTHGNLSAKDFQRMGDRGVLIGFTTIDQMASVLLKTKINKFPLNQFTAEANSEELEKLALLIQDGKIKVHIEKTYPYTEIPEAIRYIEAMHTRGKIAMVWDSIDK</sequence>
<gene>
    <name evidence="1" type="ORF">QNI19_08700</name>
</gene>
<evidence type="ECO:0000313" key="2">
    <source>
        <dbReference type="Proteomes" id="UP001228581"/>
    </source>
</evidence>
<name>A0ABT7CGY4_9BACT</name>
<dbReference type="EMBL" id="JASJOT010000004">
    <property type="protein sequence ID" value="MDJ1493009.1"/>
    <property type="molecule type" value="Genomic_DNA"/>
</dbReference>
<dbReference type="Proteomes" id="UP001228581">
    <property type="component" value="Unassembled WGS sequence"/>
</dbReference>
<reference evidence="1 2" key="1">
    <citation type="submission" date="2023-05" db="EMBL/GenBank/DDBJ databases">
        <authorList>
            <person name="Zhang X."/>
        </authorList>
    </citation>
    <scope>NUCLEOTIDE SEQUENCE [LARGE SCALE GENOMIC DNA]</scope>
    <source>
        <strain evidence="1 2">DM2B3-1</strain>
    </source>
</reference>
<evidence type="ECO:0000313" key="1">
    <source>
        <dbReference type="EMBL" id="MDJ1493009.1"/>
    </source>
</evidence>
<dbReference type="Pfam" id="PF13602">
    <property type="entry name" value="ADH_zinc_N_2"/>
    <property type="match status" value="1"/>
</dbReference>
<dbReference type="Gene3D" id="3.40.50.720">
    <property type="entry name" value="NAD(P)-binding Rossmann-like Domain"/>
    <property type="match status" value="1"/>
</dbReference>
<protein>
    <submittedName>
        <fullName evidence="1">Zinc-binding dehydrogenase</fullName>
    </submittedName>
</protein>
<dbReference type="RefSeq" id="WP_313994658.1">
    <property type="nucleotide sequence ID" value="NZ_JASJOT010000004.1"/>
</dbReference>
<comment type="caution">
    <text evidence="1">The sequence shown here is derived from an EMBL/GenBank/DDBJ whole genome shotgun (WGS) entry which is preliminary data.</text>
</comment>
<organism evidence="1 2">
    <name type="scientific">Xanthocytophaga flava</name>
    <dbReference type="NCBI Taxonomy" id="3048013"/>
    <lineage>
        <taxon>Bacteria</taxon>
        <taxon>Pseudomonadati</taxon>
        <taxon>Bacteroidota</taxon>
        <taxon>Cytophagia</taxon>
        <taxon>Cytophagales</taxon>
        <taxon>Rhodocytophagaceae</taxon>
        <taxon>Xanthocytophaga</taxon>
    </lineage>
</organism>
<keyword evidence="2" id="KW-1185">Reference proteome</keyword>